<dbReference type="PROSITE" id="PS50949">
    <property type="entry name" value="HTH_GNTR"/>
    <property type="match status" value="1"/>
</dbReference>
<dbReference type="InterPro" id="IPR036390">
    <property type="entry name" value="WH_DNA-bd_sf"/>
</dbReference>
<evidence type="ECO:0000256" key="1">
    <source>
        <dbReference type="ARBA" id="ARBA00023015"/>
    </source>
</evidence>
<dbReference type="InterPro" id="IPR000524">
    <property type="entry name" value="Tscrpt_reg_HTH_GntR"/>
</dbReference>
<dbReference type="Gene3D" id="1.20.120.530">
    <property type="entry name" value="GntR ligand-binding domain-like"/>
    <property type="match status" value="1"/>
</dbReference>
<keyword evidence="6" id="KW-1185">Reference proteome</keyword>
<proteinExistence type="predicted"/>
<dbReference type="AlphaFoldDB" id="A0A3R9P318"/>
<evidence type="ECO:0000256" key="3">
    <source>
        <dbReference type="ARBA" id="ARBA00023163"/>
    </source>
</evidence>
<dbReference type="GO" id="GO:0003677">
    <property type="term" value="F:DNA binding"/>
    <property type="evidence" value="ECO:0007669"/>
    <property type="project" value="UniProtKB-KW"/>
</dbReference>
<dbReference type="InterPro" id="IPR008920">
    <property type="entry name" value="TF_FadR/GntR_C"/>
</dbReference>
<dbReference type="PANTHER" id="PTHR43537:SF24">
    <property type="entry name" value="GLUCONATE OPERON TRANSCRIPTIONAL REPRESSOR"/>
    <property type="match status" value="1"/>
</dbReference>
<evidence type="ECO:0000259" key="4">
    <source>
        <dbReference type="PROSITE" id="PS50949"/>
    </source>
</evidence>
<dbReference type="CDD" id="cd07377">
    <property type="entry name" value="WHTH_GntR"/>
    <property type="match status" value="1"/>
</dbReference>
<dbReference type="PANTHER" id="PTHR43537">
    <property type="entry name" value="TRANSCRIPTIONAL REGULATOR, GNTR FAMILY"/>
    <property type="match status" value="1"/>
</dbReference>
<dbReference type="EMBL" id="RBVX01000045">
    <property type="protein sequence ID" value="RSL30005.1"/>
    <property type="molecule type" value="Genomic_DNA"/>
</dbReference>
<reference evidence="5 6" key="1">
    <citation type="submission" date="2018-10" db="EMBL/GenBank/DDBJ databases">
        <title>Draft genome sequence of Bacillus salarius IM0101, isolated from a hypersaline soil in Inner Mongolia, China.</title>
        <authorList>
            <person name="Yamprayoonswat W."/>
            <person name="Boonvisut S."/>
            <person name="Jumpathong W."/>
            <person name="Sittihan S."/>
            <person name="Ruangsuj P."/>
            <person name="Wanthongcharoen S."/>
            <person name="Thongpramul N."/>
            <person name="Pimmason S."/>
            <person name="Yu B."/>
            <person name="Yasawong M."/>
        </authorList>
    </citation>
    <scope>NUCLEOTIDE SEQUENCE [LARGE SCALE GENOMIC DNA]</scope>
    <source>
        <strain evidence="5 6">IM0101</strain>
    </source>
</reference>
<keyword evidence="3" id="KW-0804">Transcription</keyword>
<keyword evidence="1" id="KW-0805">Transcription regulation</keyword>
<dbReference type="SMART" id="SM00345">
    <property type="entry name" value="HTH_GNTR"/>
    <property type="match status" value="1"/>
</dbReference>
<name>A0A3R9P318_9BACI</name>
<feature type="domain" description="HTH gntR-type" evidence="4">
    <location>
        <begin position="9"/>
        <end position="80"/>
    </location>
</feature>
<evidence type="ECO:0000256" key="2">
    <source>
        <dbReference type="ARBA" id="ARBA00023125"/>
    </source>
</evidence>
<evidence type="ECO:0000313" key="6">
    <source>
        <dbReference type="Proteomes" id="UP000275076"/>
    </source>
</evidence>
<dbReference type="InterPro" id="IPR036388">
    <property type="entry name" value="WH-like_DNA-bd_sf"/>
</dbReference>
<dbReference type="SMART" id="SM00895">
    <property type="entry name" value="FCD"/>
    <property type="match status" value="1"/>
</dbReference>
<dbReference type="RefSeq" id="WP_125561482.1">
    <property type="nucleotide sequence ID" value="NZ_RBVX01000045.1"/>
</dbReference>
<dbReference type="SUPFAM" id="SSF48008">
    <property type="entry name" value="GntR ligand-binding domain-like"/>
    <property type="match status" value="1"/>
</dbReference>
<dbReference type="SUPFAM" id="SSF46785">
    <property type="entry name" value="Winged helix' DNA-binding domain"/>
    <property type="match status" value="1"/>
</dbReference>
<evidence type="ECO:0000313" key="5">
    <source>
        <dbReference type="EMBL" id="RSL30005.1"/>
    </source>
</evidence>
<keyword evidence="2" id="KW-0238">DNA-binding</keyword>
<gene>
    <name evidence="5" type="ORF">D7Z54_28290</name>
</gene>
<dbReference type="GO" id="GO:0003700">
    <property type="term" value="F:DNA-binding transcription factor activity"/>
    <property type="evidence" value="ECO:0007669"/>
    <property type="project" value="InterPro"/>
</dbReference>
<organism evidence="5 6">
    <name type="scientific">Salibacterium salarium</name>
    <dbReference type="NCBI Taxonomy" id="284579"/>
    <lineage>
        <taxon>Bacteria</taxon>
        <taxon>Bacillati</taxon>
        <taxon>Bacillota</taxon>
        <taxon>Bacilli</taxon>
        <taxon>Bacillales</taxon>
        <taxon>Bacillaceae</taxon>
    </lineage>
</organism>
<dbReference type="Pfam" id="PF07729">
    <property type="entry name" value="FCD"/>
    <property type="match status" value="1"/>
</dbReference>
<accession>A0A3R9P318</accession>
<sequence>MNLHRPHYDSLGSQISFELRLKIISGDIPAGEKLSENQISQQFGTSRSPVREALKTLANEGLIRLERMGAIVVGLNVKEIEELYEVRNLIESFALKKLVNLDTNHLVKNLEITLDKMSIAHNYGNDEEFAYLDYEFHESIILNIHHNRIKYLWDSIKHIILVVLLITTEKRFRKKEDMTVMITKHQEIVQIIQSGDKEQVEAALNEHYEDTYRSIQSLL</sequence>
<dbReference type="Gene3D" id="1.10.10.10">
    <property type="entry name" value="Winged helix-like DNA-binding domain superfamily/Winged helix DNA-binding domain"/>
    <property type="match status" value="1"/>
</dbReference>
<comment type="caution">
    <text evidence="5">The sequence shown here is derived from an EMBL/GenBank/DDBJ whole genome shotgun (WGS) entry which is preliminary data.</text>
</comment>
<dbReference type="InterPro" id="IPR011711">
    <property type="entry name" value="GntR_C"/>
</dbReference>
<dbReference type="Proteomes" id="UP000275076">
    <property type="component" value="Unassembled WGS sequence"/>
</dbReference>
<protein>
    <submittedName>
        <fullName evidence="5">GntR family transcriptional regulator</fullName>
    </submittedName>
</protein>
<dbReference type="Pfam" id="PF00392">
    <property type="entry name" value="GntR"/>
    <property type="match status" value="1"/>
</dbReference>
<dbReference type="PRINTS" id="PR00035">
    <property type="entry name" value="HTHGNTR"/>
</dbReference>
<dbReference type="OrthoDB" id="368257at2"/>